<dbReference type="EMBL" id="KQ435085">
    <property type="protein sequence ID" value="KZC14529.1"/>
    <property type="molecule type" value="Genomic_DNA"/>
</dbReference>
<gene>
    <name evidence="1" type="ORF">WN55_07022</name>
</gene>
<evidence type="ECO:0000313" key="2">
    <source>
        <dbReference type="Proteomes" id="UP000076502"/>
    </source>
</evidence>
<keyword evidence="2" id="KW-1185">Reference proteome</keyword>
<organism evidence="1 2">
    <name type="scientific">Dufourea novaeangliae</name>
    <name type="common">Sweat bee</name>
    <dbReference type="NCBI Taxonomy" id="178035"/>
    <lineage>
        <taxon>Eukaryota</taxon>
        <taxon>Metazoa</taxon>
        <taxon>Ecdysozoa</taxon>
        <taxon>Arthropoda</taxon>
        <taxon>Hexapoda</taxon>
        <taxon>Insecta</taxon>
        <taxon>Pterygota</taxon>
        <taxon>Neoptera</taxon>
        <taxon>Endopterygota</taxon>
        <taxon>Hymenoptera</taxon>
        <taxon>Apocrita</taxon>
        <taxon>Aculeata</taxon>
        <taxon>Apoidea</taxon>
        <taxon>Anthophila</taxon>
        <taxon>Halictidae</taxon>
        <taxon>Rophitinae</taxon>
        <taxon>Dufourea</taxon>
    </lineage>
</organism>
<evidence type="ECO:0000313" key="1">
    <source>
        <dbReference type="EMBL" id="KZC14529.1"/>
    </source>
</evidence>
<dbReference type="AlphaFoldDB" id="A0A154PRJ5"/>
<accession>A0A154PRJ5</accession>
<proteinExistence type="predicted"/>
<sequence length="76" mass="8901">MDNPIQQLCRWAALVEEGRTRLDKLLRITNYTYKIVIEVIQSKTIIYDNIDIFGGGHYKKNCLKVYHHLQLVVHGC</sequence>
<name>A0A154PRJ5_DUFNO</name>
<protein>
    <submittedName>
        <fullName evidence="1">Uncharacterized protein</fullName>
    </submittedName>
</protein>
<reference evidence="1 2" key="1">
    <citation type="submission" date="2015-07" db="EMBL/GenBank/DDBJ databases">
        <title>The genome of Dufourea novaeangliae.</title>
        <authorList>
            <person name="Pan H."/>
            <person name="Kapheim K."/>
        </authorList>
    </citation>
    <scope>NUCLEOTIDE SEQUENCE [LARGE SCALE GENOMIC DNA]</scope>
    <source>
        <strain evidence="1">0120121106</strain>
        <tissue evidence="1">Whole body</tissue>
    </source>
</reference>
<dbReference type="Proteomes" id="UP000076502">
    <property type="component" value="Unassembled WGS sequence"/>
</dbReference>